<name>A0A1Q9EY45_SYMMI</name>
<organism evidence="2 3">
    <name type="scientific">Symbiodinium microadriaticum</name>
    <name type="common">Dinoflagellate</name>
    <name type="synonym">Zooxanthella microadriatica</name>
    <dbReference type="NCBI Taxonomy" id="2951"/>
    <lineage>
        <taxon>Eukaryota</taxon>
        <taxon>Sar</taxon>
        <taxon>Alveolata</taxon>
        <taxon>Dinophyceae</taxon>
        <taxon>Suessiales</taxon>
        <taxon>Symbiodiniaceae</taxon>
        <taxon>Symbiodinium</taxon>
    </lineage>
</organism>
<comment type="caution">
    <text evidence="2">The sequence shown here is derived from an EMBL/GenBank/DDBJ whole genome shotgun (WGS) entry which is preliminary data.</text>
</comment>
<dbReference type="EMBL" id="LSRX01000045">
    <property type="protein sequence ID" value="OLQ12283.1"/>
    <property type="molecule type" value="Genomic_DNA"/>
</dbReference>
<protein>
    <submittedName>
        <fullName evidence="2">Uncharacterized protein</fullName>
    </submittedName>
</protein>
<dbReference type="Proteomes" id="UP000186817">
    <property type="component" value="Unassembled WGS sequence"/>
</dbReference>
<sequence>MLGLLGIFTPKLQKRLKSASDKTAAALFKRSLLEASRTEVITEKLREKNGIKTMQRIESLVRVIGVENYWSRRAETWLEQMKIVYGLEVYQAFMEPDRWTQKDTWSNTDLAGYRLFVQFMGYGLFAALLAAAEIQREVEKENMGLEEAKDHIEAPPELEKDESKVRRKSAYMQRL</sequence>
<evidence type="ECO:0000313" key="3">
    <source>
        <dbReference type="Proteomes" id="UP000186817"/>
    </source>
</evidence>
<feature type="compositionally biased region" description="Basic and acidic residues" evidence="1">
    <location>
        <begin position="145"/>
        <end position="164"/>
    </location>
</feature>
<evidence type="ECO:0000256" key="1">
    <source>
        <dbReference type="SAM" id="MobiDB-lite"/>
    </source>
</evidence>
<gene>
    <name evidence="2" type="ORF">AK812_SmicGene3802</name>
</gene>
<accession>A0A1Q9EY45</accession>
<evidence type="ECO:0000313" key="2">
    <source>
        <dbReference type="EMBL" id="OLQ12283.1"/>
    </source>
</evidence>
<dbReference type="AlphaFoldDB" id="A0A1Q9EY45"/>
<proteinExistence type="predicted"/>
<dbReference type="OrthoDB" id="10452103at2759"/>
<reference evidence="2 3" key="1">
    <citation type="submission" date="2016-02" db="EMBL/GenBank/DDBJ databases">
        <title>Genome analysis of coral dinoflagellate symbionts highlights evolutionary adaptations to a symbiotic lifestyle.</title>
        <authorList>
            <person name="Aranda M."/>
            <person name="Li Y."/>
            <person name="Liew Y.J."/>
            <person name="Baumgarten S."/>
            <person name="Simakov O."/>
            <person name="Wilson M."/>
            <person name="Piel J."/>
            <person name="Ashoor H."/>
            <person name="Bougouffa S."/>
            <person name="Bajic V.B."/>
            <person name="Ryu T."/>
            <person name="Ravasi T."/>
            <person name="Bayer T."/>
            <person name="Micklem G."/>
            <person name="Kim H."/>
            <person name="Bhak J."/>
            <person name="Lajeunesse T.C."/>
            <person name="Voolstra C.R."/>
        </authorList>
    </citation>
    <scope>NUCLEOTIDE SEQUENCE [LARGE SCALE GENOMIC DNA]</scope>
    <source>
        <strain evidence="2 3">CCMP2467</strain>
    </source>
</reference>
<feature type="region of interest" description="Disordered" evidence="1">
    <location>
        <begin position="145"/>
        <end position="175"/>
    </location>
</feature>
<keyword evidence="3" id="KW-1185">Reference proteome</keyword>